<evidence type="ECO:0000259" key="3">
    <source>
        <dbReference type="Pfam" id="PF00501"/>
    </source>
</evidence>
<dbReference type="GO" id="GO:0031956">
    <property type="term" value="F:medium-chain fatty acid-CoA ligase activity"/>
    <property type="evidence" value="ECO:0007669"/>
    <property type="project" value="TreeGrafter"/>
</dbReference>
<protein>
    <submittedName>
        <fullName evidence="5">AMP-binding protein</fullName>
    </submittedName>
</protein>
<dbReference type="SUPFAM" id="SSF56801">
    <property type="entry name" value="Acetyl-CoA synthetase-like"/>
    <property type="match status" value="1"/>
</dbReference>
<evidence type="ECO:0000313" key="6">
    <source>
        <dbReference type="Proteomes" id="UP000032233"/>
    </source>
</evidence>
<evidence type="ECO:0000313" key="5">
    <source>
        <dbReference type="EMBL" id="KIX15996.1"/>
    </source>
</evidence>
<dbReference type="Gene3D" id="3.40.50.12780">
    <property type="entry name" value="N-terminal domain of ligase-like"/>
    <property type="match status" value="1"/>
</dbReference>
<dbReference type="EMBL" id="AZAC01000001">
    <property type="protein sequence ID" value="KIX15996.1"/>
    <property type="molecule type" value="Genomic_DNA"/>
</dbReference>
<dbReference type="InterPro" id="IPR025110">
    <property type="entry name" value="AMP-bd_C"/>
</dbReference>
<dbReference type="Proteomes" id="UP000032233">
    <property type="component" value="Unassembled WGS sequence"/>
</dbReference>
<reference evidence="5 6" key="1">
    <citation type="submission" date="2013-11" db="EMBL/GenBank/DDBJ databases">
        <title>Metagenomic analysis of a methanogenic consortium involved in long chain n-alkane degradation.</title>
        <authorList>
            <person name="Davidova I.A."/>
            <person name="Callaghan A.V."/>
            <person name="Wawrik B."/>
            <person name="Pruitt S."/>
            <person name="Marks C."/>
            <person name="Duncan K.E."/>
            <person name="Suflita J.M."/>
        </authorList>
    </citation>
    <scope>NUCLEOTIDE SEQUENCE [LARGE SCALE GENOMIC DNA]</scope>
    <source>
        <strain evidence="5 6">SPR</strain>
    </source>
</reference>
<feature type="domain" description="AMP-binding enzyme C-terminal" evidence="4">
    <location>
        <begin position="441"/>
        <end position="515"/>
    </location>
</feature>
<dbReference type="PROSITE" id="PS00455">
    <property type="entry name" value="AMP_BINDING"/>
    <property type="match status" value="1"/>
</dbReference>
<proteinExistence type="inferred from homology"/>
<name>A0A0D2JK57_9BACT</name>
<gene>
    <name evidence="5" type="ORF">X474_01775</name>
</gene>
<dbReference type="Pfam" id="PF13193">
    <property type="entry name" value="AMP-binding_C"/>
    <property type="match status" value="1"/>
</dbReference>
<dbReference type="STRING" id="1429043.X474_01775"/>
<evidence type="ECO:0000256" key="2">
    <source>
        <dbReference type="ARBA" id="ARBA00022598"/>
    </source>
</evidence>
<dbReference type="PATRIC" id="fig|1429043.3.peg.371"/>
<dbReference type="InterPro" id="IPR042099">
    <property type="entry name" value="ANL_N_sf"/>
</dbReference>
<dbReference type="Gene3D" id="3.30.300.30">
    <property type="match status" value="1"/>
</dbReference>
<dbReference type="InParanoid" id="A0A0D2JK57"/>
<dbReference type="PANTHER" id="PTHR43201:SF5">
    <property type="entry name" value="MEDIUM-CHAIN ACYL-COA LIGASE ACSF2, MITOCHONDRIAL"/>
    <property type="match status" value="1"/>
</dbReference>
<evidence type="ECO:0000259" key="4">
    <source>
        <dbReference type="Pfam" id="PF13193"/>
    </source>
</evidence>
<dbReference type="InterPro" id="IPR020845">
    <property type="entry name" value="AMP-binding_CS"/>
</dbReference>
<dbReference type="InterPro" id="IPR045851">
    <property type="entry name" value="AMP-bd_C_sf"/>
</dbReference>
<comment type="caution">
    <text evidence="5">The sequence shown here is derived from an EMBL/GenBank/DDBJ whole genome shotgun (WGS) entry which is preliminary data.</text>
</comment>
<sequence>MELTLGNLLDQAAGHKPNSPALVDLPTNTRLTYAEFAQKTDQLARGFIALGLLPGDHLALWAPNQPQWLICQFACAKAGLILVNLDISLDEKGLKFILENADVRALVLAKGINQNEFFDTLQALRKKPGLPAELKHLILTEKAPDSALPSLDDIAAKADEASQTELKKRMQIQSPGDQSSLIYTSGTTGRPKGVMLSHRGLLNTSFAAASIQGLDHTDKLLITVPLSHMFGCICLTMPGILARSCLIIPSRLPEPKTTLKAAYREKATAIYGAPTTFMALMEQPDYRPDMLASLRTGIMAGAVCPLEVMEKVVNQMGIKDILIGYGQTEASSWISLTRPDDILELRVSTVGRPIEGVEVIISDPETGRALPRGSIGEIRARGFNMLGYKGLETATKETLDQEGWLLTGDLASMDENGYLRIFGRVKEAIIKDNQVVFPSRIEAVLLKHPQVADAQAFAVSVGDHKEEVAVWIRVLPEYEPNIEEIKGFCDQRLSPLEQPEHYKIVKSFPMTALGKPKKFVMRKQFMQELGLT</sequence>
<comment type="similarity">
    <text evidence="1">Belongs to the ATP-dependent AMP-binding enzyme family.</text>
</comment>
<keyword evidence="6" id="KW-1185">Reference proteome</keyword>
<dbReference type="GO" id="GO:0006631">
    <property type="term" value="P:fatty acid metabolic process"/>
    <property type="evidence" value="ECO:0007669"/>
    <property type="project" value="TreeGrafter"/>
</dbReference>
<dbReference type="InterPro" id="IPR000873">
    <property type="entry name" value="AMP-dep_synth/lig_dom"/>
</dbReference>
<feature type="domain" description="AMP-dependent synthetase/ligase" evidence="3">
    <location>
        <begin position="10"/>
        <end position="386"/>
    </location>
</feature>
<evidence type="ECO:0000256" key="1">
    <source>
        <dbReference type="ARBA" id="ARBA00006432"/>
    </source>
</evidence>
<keyword evidence="2" id="KW-0436">Ligase</keyword>
<organism evidence="5 6">
    <name type="scientific">Dethiosulfatarculus sandiegensis</name>
    <dbReference type="NCBI Taxonomy" id="1429043"/>
    <lineage>
        <taxon>Bacteria</taxon>
        <taxon>Pseudomonadati</taxon>
        <taxon>Thermodesulfobacteriota</taxon>
        <taxon>Desulfarculia</taxon>
        <taxon>Desulfarculales</taxon>
        <taxon>Desulfarculaceae</taxon>
        <taxon>Dethiosulfatarculus</taxon>
    </lineage>
</organism>
<dbReference type="PANTHER" id="PTHR43201">
    <property type="entry name" value="ACYL-COA SYNTHETASE"/>
    <property type="match status" value="1"/>
</dbReference>
<dbReference type="Pfam" id="PF00501">
    <property type="entry name" value="AMP-binding"/>
    <property type="match status" value="1"/>
</dbReference>
<accession>A0A0D2JK57</accession>
<dbReference type="AlphaFoldDB" id="A0A0D2JK57"/>